<dbReference type="InterPro" id="IPR008927">
    <property type="entry name" value="6-PGluconate_DH-like_C_sf"/>
</dbReference>
<keyword evidence="3" id="KW-1185">Reference proteome</keyword>
<dbReference type="Proteomes" id="UP001412239">
    <property type="component" value="Unassembled WGS sequence"/>
</dbReference>
<dbReference type="InterPro" id="IPR029036">
    <property type="entry name" value="P5CR_dimer"/>
</dbReference>
<evidence type="ECO:0000313" key="3">
    <source>
        <dbReference type="Proteomes" id="UP001412239"/>
    </source>
</evidence>
<dbReference type="EMBL" id="LN890986">
    <property type="protein sequence ID" value="CUS12712.1"/>
    <property type="molecule type" value="Genomic_DNA"/>
</dbReference>
<dbReference type="SUPFAM" id="SSF48179">
    <property type="entry name" value="6-phosphogluconate dehydrogenase C-terminal domain-like"/>
    <property type="match status" value="1"/>
</dbReference>
<name>A0A292PYN8_9PEZI</name>
<protein>
    <recommendedName>
        <fullName evidence="1">Pyrroline-5-carboxylate reductase dimerisation domain-containing protein</fullName>
    </recommendedName>
</protein>
<gene>
    <name evidence="2" type="ORF">GSTUAT00003205001</name>
</gene>
<feature type="domain" description="Pyrroline-5-carboxylate reductase dimerisation" evidence="1">
    <location>
        <begin position="74"/>
        <end position="108"/>
    </location>
</feature>
<reference evidence="2" key="1">
    <citation type="submission" date="2015-10" db="EMBL/GenBank/DDBJ databases">
        <authorList>
            <person name="Regsiter A."/>
            <person name="william w."/>
        </authorList>
    </citation>
    <scope>NUCLEOTIDE SEQUENCE</scope>
    <source>
        <strain evidence="2">Montdore</strain>
    </source>
</reference>
<dbReference type="Pfam" id="PF14748">
    <property type="entry name" value="P5CR_dimer"/>
    <property type="match status" value="1"/>
</dbReference>
<sequence>MPNTGSKARLSPITLRRGICFCFFPGRGRVLTSIDLRKHDRHFARRRYSAGGEGSGFLDILPPRPLVGARRGYTDACTPLYGSGPAFYALIVEAIADGGVMVGLPRRKPRR</sequence>
<evidence type="ECO:0000259" key="1">
    <source>
        <dbReference type="Pfam" id="PF14748"/>
    </source>
</evidence>
<dbReference type="Gene3D" id="1.10.3730.10">
    <property type="entry name" value="ProC C-terminal domain-like"/>
    <property type="match status" value="1"/>
</dbReference>
<organism evidence="2 3">
    <name type="scientific">Tuber aestivum</name>
    <name type="common">summer truffle</name>
    <dbReference type="NCBI Taxonomy" id="59557"/>
    <lineage>
        <taxon>Eukaryota</taxon>
        <taxon>Fungi</taxon>
        <taxon>Dikarya</taxon>
        <taxon>Ascomycota</taxon>
        <taxon>Pezizomycotina</taxon>
        <taxon>Pezizomycetes</taxon>
        <taxon>Pezizales</taxon>
        <taxon>Tuberaceae</taxon>
        <taxon>Tuber</taxon>
    </lineage>
</organism>
<accession>A0A292PYN8</accession>
<dbReference type="AlphaFoldDB" id="A0A292PYN8"/>
<proteinExistence type="predicted"/>
<evidence type="ECO:0000313" key="2">
    <source>
        <dbReference type="EMBL" id="CUS12712.1"/>
    </source>
</evidence>